<dbReference type="GO" id="GO:0003677">
    <property type="term" value="F:DNA binding"/>
    <property type="evidence" value="ECO:0007669"/>
    <property type="project" value="InterPro"/>
</dbReference>
<dbReference type="InterPro" id="IPR018239">
    <property type="entry name" value="DNA_ligase_AS"/>
</dbReference>
<dbReference type="Gene3D" id="6.20.10.30">
    <property type="match status" value="1"/>
</dbReference>
<dbReference type="NCBIfam" id="NF005932">
    <property type="entry name" value="PRK07956.1"/>
    <property type="match status" value="1"/>
</dbReference>
<dbReference type="Pfam" id="PF03120">
    <property type="entry name" value="OB_DNA_ligase"/>
    <property type="match status" value="1"/>
</dbReference>
<dbReference type="FunFam" id="2.40.50.140:FF:000012">
    <property type="entry name" value="DNA ligase"/>
    <property type="match status" value="1"/>
</dbReference>
<dbReference type="InterPro" id="IPR041663">
    <property type="entry name" value="DisA/LigA_HHH"/>
</dbReference>
<dbReference type="Gene3D" id="3.40.50.10190">
    <property type="entry name" value="BRCT domain"/>
    <property type="match status" value="1"/>
</dbReference>
<gene>
    <name evidence="14" type="primary">ligA</name>
    <name evidence="17" type="ORF">BECKDK2373B_GA0170837_101814</name>
</gene>
<dbReference type="GO" id="GO:0006260">
    <property type="term" value="P:DNA replication"/>
    <property type="evidence" value="ECO:0007669"/>
    <property type="project" value="UniProtKB-KW"/>
</dbReference>
<dbReference type="SMART" id="SM00532">
    <property type="entry name" value="LIGANc"/>
    <property type="match status" value="1"/>
</dbReference>
<evidence type="ECO:0000256" key="2">
    <source>
        <dbReference type="ARBA" id="ARBA00012722"/>
    </source>
</evidence>
<keyword evidence="11 14" id="KW-0234">DNA repair</keyword>
<dbReference type="InterPro" id="IPR001679">
    <property type="entry name" value="DNA_ligase"/>
</dbReference>
<dbReference type="GO" id="GO:0046872">
    <property type="term" value="F:metal ion binding"/>
    <property type="evidence" value="ECO:0007669"/>
    <property type="project" value="UniProtKB-KW"/>
</dbReference>
<reference evidence="17" key="1">
    <citation type="submission" date="2019-02" db="EMBL/GenBank/DDBJ databases">
        <authorList>
            <person name="Gruber-Vodicka R. H."/>
            <person name="Seah K. B. B."/>
        </authorList>
    </citation>
    <scope>NUCLEOTIDE SEQUENCE</scope>
    <source>
        <strain evidence="17">BECK_DK47</strain>
    </source>
</reference>
<dbReference type="InterPro" id="IPR033136">
    <property type="entry name" value="DNA_ligase_CS"/>
</dbReference>
<dbReference type="InterPro" id="IPR001357">
    <property type="entry name" value="BRCT_dom"/>
</dbReference>
<dbReference type="Pfam" id="PF12826">
    <property type="entry name" value="HHH_2"/>
    <property type="match status" value="1"/>
</dbReference>
<evidence type="ECO:0000256" key="6">
    <source>
        <dbReference type="ARBA" id="ARBA00022723"/>
    </source>
</evidence>
<evidence type="ECO:0000256" key="4">
    <source>
        <dbReference type="ARBA" id="ARBA00022598"/>
    </source>
</evidence>
<evidence type="ECO:0000256" key="9">
    <source>
        <dbReference type="ARBA" id="ARBA00022842"/>
    </source>
</evidence>
<accession>A0A450S719</accession>
<feature type="active site" description="N6-AMP-lysine intermediate" evidence="14">
    <location>
        <position position="122"/>
    </location>
</feature>
<dbReference type="Pfam" id="PF00533">
    <property type="entry name" value="BRCT"/>
    <property type="match status" value="1"/>
</dbReference>
<feature type="binding site" evidence="14">
    <location>
        <position position="439"/>
    </location>
    <ligand>
        <name>Zn(2+)</name>
        <dbReference type="ChEBI" id="CHEBI:29105"/>
    </ligand>
</feature>
<keyword evidence="14" id="KW-0464">Manganese</keyword>
<dbReference type="SMART" id="SM00278">
    <property type="entry name" value="HhH1"/>
    <property type="match status" value="4"/>
</dbReference>
<evidence type="ECO:0000256" key="12">
    <source>
        <dbReference type="ARBA" id="ARBA00034005"/>
    </source>
</evidence>
<dbReference type="GO" id="GO:0006281">
    <property type="term" value="P:DNA repair"/>
    <property type="evidence" value="ECO:0007669"/>
    <property type="project" value="UniProtKB-KW"/>
</dbReference>
<dbReference type="Pfam" id="PF14520">
    <property type="entry name" value="HHH_5"/>
    <property type="match status" value="1"/>
</dbReference>
<feature type="binding site" evidence="14">
    <location>
        <position position="143"/>
    </location>
    <ligand>
        <name>NAD(+)</name>
        <dbReference type="ChEBI" id="CHEBI:57540"/>
    </ligand>
</feature>
<evidence type="ECO:0000256" key="11">
    <source>
        <dbReference type="ARBA" id="ARBA00023204"/>
    </source>
</evidence>
<dbReference type="InterPro" id="IPR012340">
    <property type="entry name" value="NA-bd_OB-fold"/>
</dbReference>
<evidence type="ECO:0000256" key="14">
    <source>
        <dbReference type="HAMAP-Rule" id="MF_01588"/>
    </source>
</evidence>
<evidence type="ECO:0000256" key="15">
    <source>
        <dbReference type="RuleBase" id="RU000618"/>
    </source>
</evidence>
<dbReference type="SUPFAM" id="SSF52113">
    <property type="entry name" value="BRCT domain"/>
    <property type="match status" value="1"/>
</dbReference>
<feature type="binding site" evidence="14">
    <location>
        <position position="418"/>
    </location>
    <ligand>
        <name>Zn(2+)</name>
        <dbReference type="ChEBI" id="CHEBI:29105"/>
    </ligand>
</feature>
<dbReference type="InterPro" id="IPR036420">
    <property type="entry name" value="BRCT_dom_sf"/>
</dbReference>
<dbReference type="SUPFAM" id="SSF56091">
    <property type="entry name" value="DNA ligase/mRNA capping enzyme, catalytic domain"/>
    <property type="match status" value="1"/>
</dbReference>
<name>A0A450S719_9GAMM</name>
<dbReference type="PANTHER" id="PTHR23389">
    <property type="entry name" value="CHROMOSOME TRANSMISSION FIDELITY FACTOR 18"/>
    <property type="match status" value="1"/>
</dbReference>
<dbReference type="AlphaFoldDB" id="A0A450S719"/>
<dbReference type="Gene3D" id="1.10.150.20">
    <property type="entry name" value="5' to 3' exonuclease, C-terminal subdomain"/>
    <property type="match status" value="2"/>
</dbReference>
<dbReference type="InterPro" id="IPR003583">
    <property type="entry name" value="Hlx-hairpin-Hlx_DNA-bd_motif"/>
</dbReference>
<comment type="catalytic activity">
    <reaction evidence="12 14 15">
        <text>NAD(+) + (deoxyribonucleotide)n-3'-hydroxyl + 5'-phospho-(deoxyribonucleotide)m = (deoxyribonucleotide)n+m + AMP + beta-nicotinamide D-nucleotide.</text>
        <dbReference type="EC" id="6.5.1.2"/>
    </reaction>
</comment>
<keyword evidence="4 14" id="KW-0436">Ligase</keyword>
<comment type="function">
    <text evidence="1 14">DNA ligase that catalyzes the formation of phosphodiester linkages between 5'-phosphoryl and 3'-hydroxyl groups in double-stranded DNA using NAD as a coenzyme and as the energy source for the reaction. It is essential for DNA replication and repair of damaged DNA.</text>
</comment>
<dbReference type="GO" id="GO:0005829">
    <property type="term" value="C:cytosol"/>
    <property type="evidence" value="ECO:0007669"/>
    <property type="project" value="TreeGrafter"/>
</dbReference>
<dbReference type="PIRSF" id="PIRSF001604">
    <property type="entry name" value="LigA"/>
    <property type="match status" value="1"/>
</dbReference>
<evidence type="ECO:0000259" key="16">
    <source>
        <dbReference type="PROSITE" id="PS50172"/>
    </source>
</evidence>
<proteinExistence type="inferred from homology"/>
<dbReference type="GO" id="GO:0003911">
    <property type="term" value="F:DNA ligase (NAD+) activity"/>
    <property type="evidence" value="ECO:0007669"/>
    <property type="project" value="UniProtKB-UniRule"/>
</dbReference>
<dbReference type="Pfam" id="PF01653">
    <property type="entry name" value="DNA_ligase_aden"/>
    <property type="match status" value="1"/>
</dbReference>
<dbReference type="SMART" id="SM00292">
    <property type="entry name" value="BRCT"/>
    <property type="match status" value="1"/>
</dbReference>
<keyword evidence="10 14" id="KW-0520">NAD</keyword>
<dbReference type="EC" id="6.5.1.2" evidence="2 14"/>
<keyword evidence="5 14" id="KW-0235">DNA replication</keyword>
<dbReference type="Pfam" id="PF03119">
    <property type="entry name" value="DNA_ligase_ZBD"/>
    <property type="match status" value="1"/>
</dbReference>
<dbReference type="InterPro" id="IPR013840">
    <property type="entry name" value="DNAligase_N"/>
</dbReference>
<dbReference type="PROSITE" id="PS01055">
    <property type="entry name" value="DNA_LIGASE_N1"/>
    <property type="match status" value="1"/>
</dbReference>
<dbReference type="InterPro" id="IPR013839">
    <property type="entry name" value="DNAligase_adenylation"/>
</dbReference>
<evidence type="ECO:0000313" key="17">
    <source>
        <dbReference type="EMBL" id="VFJ47653.1"/>
    </source>
</evidence>
<dbReference type="Gene3D" id="2.40.50.140">
    <property type="entry name" value="Nucleic acid-binding proteins"/>
    <property type="match status" value="1"/>
</dbReference>
<protein>
    <recommendedName>
        <fullName evidence="3 14">DNA ligase</fullName>
        <ecNumber evidence="2 14">6.5.1.2</ecNumber>
    </recommendedName>
    <alternativeName>
        <fullName evidence="14">Polydeoxyribonucleotide synthase [NAD(+)]</fullName>
    </alternativeName>
</protein>
<feature type="binding site" evidence="14">
    <location>
        <position position="415"/>
    </location>
    <ligand>
        <name>Zn(2+)</name>
        <dbReference type="ChEBI" id="CHEBI:29105"/>
    </ligand>
</feature>
<sequence>MPSPPEEIPRRVETLREQLAYHGHRYHALDNPEISDAEYDRLFRELEELEARYPELITPDSPTQRVGAEPLAEFGEIRHDVPMLSLGNAFSEQDIREFHRRVRDGLGLDGNAGEIAYVAEPKVDGVAVSLRYEDGLLIKAATRGDGARGEDITQNVRTIGAVPLRLLGDGYPRILEVRGEVYMESKAFDRLNARQEEQGSKTFANPRNAAAGSLRQLDPAITAKRPLTMFCYGIGVAEGEPLPDRHDQVLEELSRWGLRVSSEVRVVHGPDGCLDYYRYLMEKRPRLGYEIDGVVYKLNALADRERLGQVARAPRWAIAHKFPAEEQTTEVLDIEIQVGRTGAITPVARLAPVRVAGVTVTNATLHNQDEVERKDVRVGDTVVIRRAGDVIPEVVRMLPAYRPDGAQPFRMPDRCPVCHSQVARPKGEAVARCSGGLFCPAQRKQAIRHFASRRAMDIEGLGEKLIEQLVDEGLIRSVADLYRLEEAALAGLERMGELSAKKLLNALEKSKSTTLAHFLFALGIREVGEATANGLAHHFGSLERLQSATEEALQQAPDVGPIVARHIVTFFSQPHNREVISALQGPQIGVHWEDLPPAADREEEKPLAGQSFVITGTLSAMTREEAKRHLQALGAKVSGSVSGKTAYLIAGADPGSKLAKAEKLEVPILTEAQFLEKYSVGE</sequence>
<feature type="binding site" evidence="14">
    <location>
        <position position="297"/>
    </location>
    <ligand>
        <name>NAD(+)</name>
        <dbReference type="ChEBI" id="CHEBI:57540"/>
    </ligand>
</feature>
<feature type="binding site" evidence="14">
    <location>
        <begin position="85"/>
        <end position="86"/>
    </location>
    <ligand>
        <name>NAD(+)</name>
        <dbReference type="ChEBI" id="CHEBI:57540"/>
    </ligand>
</feature>
<keyword evidence="6 14" id="KW-0479">Metal-binding</keyword>
<feature type="domain" description="BRCT" evidence="16">
    <location>
        <begin position="602"/>
        <end position="682"/>
    </location>
</feature>
<dbReference type="Gene3D" id="3.30.470.30">
    <property type="entry name" value="DNA ligase/mRNA capping enzyme"/>
    <property type="match status" value="1"/>
</dbReference>
<evidence type="ECO:0000256" key="3">
    <source>
        <dbReference type="ARBA" id="ARBA00013308"/>
    </source>
</evidence>
<keyword evidence="9 14" id="KW-0460">Magnesium</keyword>
<dbReference type="SUPFAM" id="SSF47781">
    <property type="entry name" value="RuvA domain 2-like"/>
    <property type="match status" value="1"/>
</dbReference>
<dbReference type="Gene3D" id="1.10.287.610">
    <property type="entry name" value="Helix hairpin bin"/>
    <property type="match status" value="1"/>
</dbReference>
<dbReference type="InterPro" id="IPR004149">
    <property type="entry name" value="Znf_DNAligase_C4"/>
</dbReference>
<feature type="binding site" evidence="14">
    <location>
        <position position="180"/>
    </location>
    <ligand>
        <name>NAD(+)</name>
        <dbReference type="ChEBI" id="CHEBI:57540"/>
    </ligand>
</feature>
<dbReference type="CDD" id="cd00114">
    <property type="entry name" value="LIGANc"/>
    <property type="match status" value="1"/>
</dbReference>
<dbReference type="InterPro" id="IPR010994">
    <property type="entry name" value="RuvA_2-like"/>
</dbReference>
<dbReference type="EMBL" id="CAADEX010000018">
    <property type="protein sequence ID" value="VFJ47653.1"/>
    <property type="molecule type" value="Genomic_DNA"/>
</dbReference>
<keyword evidence="8 14" id="KW-0862">Zinc</keyword>
<dbReference type="FunFam" id="3.30.470.30:FF:000001">
    <property type="entry name" value="DNA ligase"/>
    <property type="match status" value="1"/>
</dbReference>
<dbReference type="PROSITE" id="PS01056">
    <property type="entry name" value="DNA_LIGASE_N2"/>
    <property type="match status" value="1"/>
</dbReference>
<organism evidence="17">
    <name type="scientific">Candidatus Kentrum sp. DK</name>
    <dbReference type="NCBI Taxonomy" id="2126562"/>
    <lineage>
        <taxon>Bacteria</taxon>
        <taxon>Pseudomonadati</taxon>
        <taxon>Pseudomonadota</taxon>
        <taxon>Gammaproteobacteria</taxon>
        <taxon>Candidatus Kentrum</taxon>
    </lineage>
</organism>
<dbReference type="PROSITE" id="PS50172">
    <property type="entry name" value="BRCT"/>
    <property type="match status" value="1"/>
</dbReference>
<feature type="binding site" evidence="14">
    <location>
        <position position="120"/>
    </location>
    <ligand>
        <name>NAD(+)</name>
        <dbReference type="ChEBI" id="CHEBI:57540"/>
    </ligand>
</feature>
<dbReference type="CDD" id="cd17748">
    <property type="entry name" value="BRCT_DNA_ligase_like"/>
    <property type="match status" value="1"/>
</dbReference>
<evidence type="ECO:0000256" key="13">
    <source>
        <dbReference type="ARBA" id="ARBA00060881"/>
    </source>
</evidence>
<evidence type="ECO:0000256" key="10">
    <source>
        <dbReference type="ARBA" id="ARBA00023027"/>
    </source>
</evidence>
<comment type="cofactor">
    <cofactor evidence="14">
        <name>Mg(2+)</name>
        <dbReference type="ChEBI" id="CHEBI:18420"/>
    </cofactor>
    <cofactor evidence="14">
        <name>Mn(2+)</name>
        <dbReference type="ChEBI" id="CHEBI:29035"/>
    </cofactor>
</comment>
<evidence type="ECO:0000256" key="5">
    <source>
        <dbReference type="ARBA" id="ARBA00022705"/>
    </source>
</evidence>
<comment type="similarity">
    <text evidence="13 14">Belongs to the NAD-dependent DNA ligase family. LigA subfamily.</text>
</comment>
<dbReference type="HAMAP" id="MF_01588">
    <property type="entry name" value="DNA_ligase_A"/>
    <property type="match status" value="1"/>
</dbReference>
<evidence type="ECO:0000256" key="7">
    <source>
        <dbReference type="ARBA" id="ARBA00022763"/>
    </source>
</evidence>
<dbReference type="FunFam" id="1.10.150.20:FF:000006">
    <property type="entry name" value="DNA ligase"/>
    <property type="match status" value="1"/>
</dbReference>
<feature type="binding site" evidence="14">
    <location>
        <begin position="36"/>
        <end position="40"/>
    </location>
    <ligand>
        <name>NAD(+)</name>
        <dbReference type="ChEBI" id="CHEBI:57540"/>
    </ligand>
</feature>
<dbReference type="FunFam" id="1.10.287.610:FF:000002">
    <property type="entry name" value="DNA ligase"/>
    <property type="match status" value="1"/>
</dbReference>
<evidence type="ECO:0000256" key="1">
    <source>
        <dbReference type="ARBA" id="ARBA00004067"/>
    </source>
</evidence>
<dbReference type="NCBIfam" id="TIGR00575">
    <property type="entry name" value="dnlj"/>
    <property type="match status" value="1"/>
</dbReference>
<evidence type="ECO:0000256" key="8">
    <source>
        <dbReference type="ARBA" id="ARBA00022833"/>
    </source>
</evidence>
<comment type="caution">
    <text evidence="14">Lacks conserved residue(s) required for the propagation of feature annotation.</text>
</comment>
<dbReference type="FunFam" id="1.10.150.20:FF:000007">
    <property type="entry name" value="DNA ligase"/>
    <property type="match status" value="1"/>
</dbReference>
<dbReference type="InterPro" id="IPR004150">
    <property type="entry name" value="NAD_DNA_ligase_OB"/>
</dbReference>
<feature type="binding site" evidence="14">
    <location>
        <position position="321"/>
    </location>
    <ligand>
        <name>NAD(+)</name>
        <dbReference type="ChEBI" id="CHEBI:57540"/>
    </ligand>
</feature>
<dbReference type="PANTHER" id="PTHR23389:SF9">
    <property type="entry name" value="DNA LIGASE"/>
    <property type="match status" value="1"/>
</dbReference>
<keyword evidence="7 14" id="KW-0227">DNA damage</keyword>
<dbReference type="SUPFAM" id="SSF50249">
    <property type="entry name" value="Nucleic acid-binding proteins"/>
    <property type="match status" value="1"/>
</dbReference>